<accession>S5WCJ1</accession>
<dbReference type="SUPFAM" id="SSF56849">
    <property type="entry name" value="delta-Endotoxin (insectocide), N-terminal domain"/>
    <property type="match status" value="1"/>
</dbReference>
<dbReference type="InterPro" id="IPR036716">
    <property type="entry name" value="Pest_crys_N_sf"/>
</dbReference>
<name>S5WCJ1_BACTU</name>
<dbReference type="InterPro" id="IPR008979">
    <property type="entry name" value="Galactose-bd-like_sf"/>
</dbReference>
<sequence length="969" mass="107825">MANLCDLLPSYANVLASPPTILSTDNPNAWDKYTTWRKNVNSMWKEYDQNFFPDGLTKIFNDMYDAYQGDPGSYLALAQDVIRFAFIFIPIPFSSTISFGINKILGLVFPTAKRPSLFEQIKDQVEQLIDQKLVTQEINKNVTALNSINANLAKFSNSIQQAFGKPQTFPVVYGPTNPSPSVLESESGCTYQFPSILDTYYDCTQDPACQACSDNPNRNIQTDPPCDPPCQCRIKAVQDAYLQAVTYISGVLSQMKTSLKSVITTEHMQSYLQIFLPLYTIGVTLLLGLHHSYIQFATKYNFEMGPNGNTNRYMHELNADISSYTDYIYGLFVEYLPPLSKDTNTIAQYNAYIKYTRNITINSLDMVASWSFMDPFNYVLPTNHTFTRLVAHDIVPSYNISNCNPDPNSYSLINLNQQPILNWNTDLPYFYNNTQLNSLQFKSYNNDAKNDNNCYPTGFISSYRVESQPPIKNEYGPVTNAPHISVNSNVYDKDPLFNVLNTRTVGVSGGHWTALYDINGNIPYDQLGNFIAGCYNGGGIKPCNSFNYANPDQRIQAIYPLYNTNNKTVNTSAYLTTLIPTDTTTKPIFTSYGINTFPAQQTINTNGILLPEYINGTASLQLNPGNSAQYIIDNSPVVMEPEDFQIRVRMATTASGQLTISVNNTAKTLNIPPTNINYNADTLQVVGKQGTYMLSNTTDPISLSTNNSMLMQITNTSSTPIILDRIEFIPTIPPNGFRDPIDIHQDIPPLSSLSIWKATGTKVGTNVQLTLANNTYQDVVTIAFLKNGTQIDSVSYSNNQYAFIKSIPQGFDEILLQPNYANTSHFDITGAVTGSTNLTPTTTTTPTKIPTPIIIPNTITNPSDSRTLWNSTTSPLPNTVTVSGSITNSGSITVQFLQNGTVVKEFPFIGDGPDYNYSLGQMNDKQYPFNNPNVYIPTGFDTIYLKINSQPTITAFHRTANNQYSLTIN</sequence>
<comment type="similarity">
    <text evidence="1">Belongs to the delta endotoxin family.</text>
</comment>
<dbReference type="GO" id="GO:0090729">
    <property type="term" value="F:toxin activity"/>
    <property type="evidence" value="ECO:0007669"/>
    <property type="project" value="UniProtKB-KW"/>
</dbReference>
<evidence type="ECO:0000256" key="2">
    <source>
        <dbReference type="ARBA" id="ARBA00022656"/>
    </source>
</evidence>
<dbReference type="Gene3D" id="2.100.10.40">
    <property type="match status" value="1"/>
</dbReference>
<dbReference type="Pfam" id="PF03944">
    <property type="entry name" value="Endotoxin_C"/>
    <property type="match status" value="1"/>
</dbReference>
<dbReference type="EMBL" id="KC898941">
    <property type="protein sequence ID" value="AGS78123.2"/>
    <property type="molecule type" value="Genomic_DNA"/>
</dbReference>
<dbReference type="Gene3D" id="2.60.120.260">
    <property type="entry name" value="Galactose-binding domain-like"/>
    <property type="match status" value="1"/>
</dbReference>
<dbReference type="InterPro" id="IPR005638">
    <property type="entry name" value="Pest_crys_dom-III"/>
</dbReference>
<feature type="domain" description="Pesticidal crystal protein" evidence="7">
    <location>
        <begin position="254"/>
        <end position="374"/>
    </location>
</feature>
<dbReference type="Pfam" id="PF03945">
    <property type="entry name" value="Endotoxin_N"/>
    <property type="match status" value="1"/>
</dbReference>
<evidence type="ECO:0000259" key="7">
    <source>
        <dbReference type="Pfam" id="PF03945"/>
    </source>
</evidence>
<dbReference type="AlphaFoldDB" id="S5WCJ1"/>
<proteinExistence type="inferred from homology"/>
<dbReference type="InterPro" id="IPR005639">
    <property type="entry name" value="Pest_crys_dom_I"/>
</dbReference>
<evidence type="ECO:0000259" key="6">
    <source>
        <dbReference type="Pfam" id="PF03944"/>
    </source>
</evidence>
<dbReference type="GO" id="GO:0001907">
    <property type="term" value="P:symbiont-mediated killing of host cell"/>
    <property type="evidence" value="ECO:0007669"/>
    <property type="project" value="InterPro"/>
</dbReference>
<dbReference type="GO" id="GO:0030435">
    <property type="term" value="P:sporulation resulting in formation of a cellular spore"/>
    <property type="evidence" value="ECO:0007669"/>
    <property type="project" value="UniProtKB-KW"/>
</dbReference>
<evidence type="ECO:0000313" key="8">
    <source>
        <dbReference type="EMBL" id="AGS78123.2"/>
    </source>
</evidence>
<feature type="domain" description="Pesticidal crystal protein" evidence="6">
    <location>
        <begin position="608"/>
        <end position="731"/>
    </location>
</feature>
<evidence type="ECO:0000256" key="1">
    <source>
        <dbReference type="ARBA" id="ARBA00007819"/>
    </source>
</evidence>
<dbReference type="SUPFAM" id="SSF49785">
    <property type="entry name" value="Galactose-binding domain-like"/>
    <property type="match status" value="1"/>
</dbReference>
<keyword evidence="4" id="KW-0843">Virulence</keyword>
<evidence type="ECO:0000256" key="3">
    <source>
        <dbReference type="ARBA" id="ARBA00022969"/>
    </source>
</evidence>
<reference evidence="8" key="1">
    <citation type="submission" date="2015-10" db="EMBL/GenBank/DDBJ databases">
        <title>A novel Bacillus thuringiensis Cry-like protein from a rare filamentous strain is required for crystal localization within the exosporium.</title>
        <authorList>
            <person name="Ammons D."/>
            <person name="Rampersad J."/>
        </authorList>
    </citation>
    <scope>NUCLEOTIDE SEQUENCE</scope>
    <source>
        <strain evidence="8">Bt2-56</strain>
    </source>
</reference>
<evidence type="ECO:0000256" key="4">
    <source>
        <dbReference type="ARBA" id="ARBA00023026"/>
    </source>
</evidence>
<keyword evidence="2" id="KW-0800">Toxin</keyword>
<organism evidence="8">
    <name type="scientific">Bacillus thuringiensis</name>
    <dbReference type="NCBI Taxonomy" id="1428"/>
    <lineage>
        <taxon>Bacteria</taxon>
        <taxon>Bacillati</taxon>
        <taxon>Bacillota</taxon>
        <taxon>Bacilli</taxon>
        <taxon>Bacillales</taxon>
        <taxon>Bacillaceae</taxon>
        <taxon>Bacillus</taxon>
        <taxon>Bacillus cereus group</taxon>
    </lineage>
</organism>
<protein>
    <recommendedName>
        <fullName evidence="5">Crystaline entomocidal protoxin</fullName>
    </recommendedName>
</protein>
<dbReference type="Gene3D" id="1.20.190.10">
    <property type="entry name" value="Pesticidal crystal protein, N-terminal domain"/>
    <property type="match status" value="1"/>
</dbReference>
<evidence type="ECO:0000256" key="5">
    <source>
        <dbReference type="ARBA" id="ARBA00029653"/>
    </source>
</evidence>
<keyword evidence="3" id="KW-0749">Sporulation</keyword>